<dbReference type="SUPFAM" id="SSF52210">
    <property type="entry name" value="Succinyl-CoA synthetase domains"/>
    <property type="match status" value="1"/>
</dbReference>
<keyword evidence="6 7" id="KW-0460">Magnesium</keyword>
<feature type="binding site" evidence="7">
    <location>
        <position position="233"/>
    </location>
    <ligand>
        <name>Mg(2+)</name>
        <dbReference type="ChEBI" id="CHEBI:18420"/>
    </ligand>
</feature>
<dbReference type="FunFam" id="3.30.470.20:FF:000002">
    <property type="entry name" value="Succinate--CoA ligase [ADP-forming] subunit beta"/>
    <property type="match status" value="1"/>
</dbReference>
<dbReference type="AlphaFoldDB" id="A0A4R2RUZ0"/>
<dbReference type="GO" id="GO:0004776">
    <property type="term" value="F:succinate-CoA ligase (GDP-forming) activity"/>
    <property type="evidence" value="ECO:0007669"/>
    <property type="project" value="RHEA"/>
</dbReference>
<feature type="binding site" evidence="7">
    <location>
        <position position="126"/>
    </location>
    <ligand>
        <name>ATP</name>
        <dbReference type="ChEBI" id="CHEBI:30616"/>
    </ligand>
</feature>
<evidence type="ECO:0000256" key="3">
    <source>
        <dbReference type="ARBA" id="ARBA00022598"/>
    </source>
</evidence>
<feature type="binding site" evidence="7">
    <location>
        <position position="123"/>
    </location>
    <ligand>
        <name>ATP</name>
        <dbReference type="ChEBI" id="CHEBI:30616"/>
    </ligand>
</feature>
<dbReference type="GO" id="GO:0006104">
    <property type="term" value="P:succinyl-CoA metabolic process"/>
    <property type="evidence" value="ECO:0007669"/>
    <property type="project" value="TreeGrafter"/>
</dbReference>
<dbReference type="InterPro" id="IPR017866">
    <property type="entry name" value="Succ-CoA_synthase_bsu_CS"/>
</dbReference>
<comment type="caution">
    <text evidence="10">The sequence shown here is derived from an EMBL/GenBank/DDBJ whole genome shotgun (WGS) entry which is preliminary data.</text>
</comment>
<keyword evidence="4 7" id="KW-0479">Metal-binding</keyword>
<comment type="catalytic activity">
    <reaction evidence="7">
        <text>succinate + ATP + CoA = succinyl-CoA + ADP + phosphate</text>
        <dbReference type="Rhea" id="RHEA:17661"/>
        <dbReference type="ChEBI" id="CHEBI:30031"/>
        <dbReference type="ChEBI" id="CHEBI:30616"/>
        <dbReference type="ChEBI" id="CHEBI:43474"/>
        <dbReference type="ChEBI" id="CHEBI:57287"/>
        <dbReference type="ChEBI" id="CHEBI:57292"/>
        <dbReference type="ChEBI" id="CHEBI:456216"/>
        <dbReference type="EC" id="6.2.1.5"/>
    </reaction>
</comment>
<dbReference type="Pfam" id="PF08442">
    <property type="entry name" value="ATP-grasp_2"/>
    <property type="match status" value="1"/>
</dbReference>
<dbReference type="EMBL" id="SLXT01000005">
    <property type="protein sequence ID" value="TCP67233.1"/>
    <property type="molecule type" value="Genomic_DNA"/>
</dbReference>
<organism evidence="10 11">
    <name type="scientific">Heliophilum fasciatum</name>
    <dbReference type="NCBI Taxonomy" id="35700"/>
    <lineage>
        <taxon>Bacteria</taxon>
        <taxon>Bacillati</taxon>
        <taxon>Bacillota</taxon>
        <taxon>Clostridia</taxon>
        <taxon>Eubacteriales</taxon>
        <taxon>Heliobacteriaceae</taxon>
        <taxon>Heliophilum</taxon>
    </lineage>
</organism>
<evidence type="ECO:0000256" key="2">
    <source>
        <dbReference type="ARBA" id="ARBA00022532"/>
    </source>
</evidence>
<evidence type="ECO:0000256" key="6">
    <source>
        <dbReference type="ARBA" id="ARBA00022842"/>
    </source>
</evidence>
<dbReference type="UniPathway" id="UPA00223">
    <property type="reaction ID" value="UER00999"/>
</dbReference>
<evidence type="ECO:0000256" key="1">
    <source>
        <dbReference type="ARBA" id="ARBA00009182"/>
    </source>
</evidence>
<dbReference type="PROSITE" id="PS01217">
    <property type="entry name" value="SUCCINYL_COA_LIG_3"/>
    <property type="match status" value="1"/>
</dbReference>
<dbReference type="PIRSF" id="PIRSF001554">
    <property type="entry name" value="SucCS_beta"/>
    <property type="match status" value="1"/>
</dbReference>
<dbReference type="GO" id="GO:0000287">
    <property type="term" value="F:magnesium ion binding"/>
    <property type="evidence" value="ECO:0007669"/>
    <property type="project" value="UniProtKB-UniRule"/>
</dbReference>
<dbReference type="GO" id="GO:0042709">
    <property type="term" value="C:succinate-CoA ligase complex"/>
    <property type="evidence" value="ECO:0007669"/>
    <property type="project" value="TreeGrafter"/>
</dbReference>
<dbReference type="NCBIfam" id="TIGR01016">
    <property type="entry name" value="sucCoAbeta"/>
    <property type="match status" value="1"/>
</dbReference>
<dbReference type="GO" id="GO:0005524">
    <property type="term" value="F:ATP binding"/>
    <property type="evidence" value="ECO:0007669"/>
    <property type="project" value="UniProtKB-UniRule"/>
</dbReference>
<evidence type="ECO:0000256" key="7">
    <source>
        <dbReference type="HAMAP-Rule" id="MF_00558"/>
    </source>
</evidence>
<feature type="binding site" evidence="7">
    <location>
        <position position="131"/>
    </location>
    <ligand>
        <name>ATP</name>
        <dbReference type="ChEBI" id="CHEBI:30616"/>
    </ligand>
</feature>
<dbReference type="PROSITE" id="PS50975">
    <property type="entry name" value="ATP_GRASP"/>
    <property type="match status" value="1"/>
</dbReference>
<keyword evidence="11" id="KW-1185">Reference proteome</keyword>
<evidence type="ECO:0000259" key="9">
    <source>
        <dbReference type="PROSITE" id="PS50975"/>
    </source>
</evidence>
<keyword evidence="2 7" id="KW-0816">Tricarboxylic acid cycle</keyword>
<evidence type="ECO:0000313" key="11">
    <source>
        <dbReference type="Proteomes" id="UP000294813"/>
    </source>
</evidence>
<keyword evidence="3 7" id="KW-0436">Ligase</keyword>
<evidence type="ECO:0000256" key="8">
    <source>
        <dbReference type="PROSITE-ProRule" id="PRU00409"/>
    </source>
</evidence>
<dbReference type="InterPro" id="IPR013815">
    <property type="entry name" value="ATP_grasp_subdomain_1"/>
</dbReference>
<sequence length="407" mass="43809">MLLYHHIQMNDEHLRWDNINPQIILREGQIYNVKCFEYMGKEIFADYGIPVPQGRMVTTPEAAEQVAAEIGKSVVIKSQVLSGKRGKGGGIKFSDTPAGARTAAEEILAMTVQGHQVKCLLVEEKLRIEHELYVAITIDGAAKAPVLITSAKGGMDIEEQAEEDIVKVHLDVFLGLQPYLAKDLARRIGLKGAQAKAYADIVQKMYKIMIERDAELVEINPLVLSGDQVIAADAKVTIDDSALFRHKELTIVDEDKTEIEKLAQAAGVGSFVELGGDIAIMANGAGITMGTLDMIQLFGGSPANFMDAGGGTGVEGTAKAIGILLEQKPKVIFINIFGGITRCDDVANALAYVKKNIGIPVPVVVRMVGTNEEAGVQILREVGIDAYREMKEAAQKAVELSKVGGVA</sequence>
<name>A0A4R2RUZ0_9FIRM</name>
<dbReference type="InterPro" id="IPR005811">
    <property type="entry name" value="SUCC_ACL_C"/>
</dbReference>
<dbReference type="Gene3D" id="3.30.1490.20">
    <property type="entry name" value="ATP-grasp fold, A domain"/>
    <property type="match status" value="1"/>
</dbReference>
<comment type="cofactor">
    <cofactor evidence="7">
        <name>Mg(2+)</name>
        <dbReference type="ChEBI" id="CHEBI:18420"/>
    </cofactor>
    <text evidence="7">Binds 1 Mg(2+) ion per subunit.</text>
</comment>
<feature type="binding site" evidence="7">
    <location>
        <position position="220"/>
    </location>
    <ligand>
        <name>Mg(2+)</name>
        <dbReference type="ChEBI" id="CHEBI:18420"/>
    </ligand>
</feature>
<feature type="binding site" evidence="7">
    <location>
        <begin position="339"/>
        <end position="341"/>
    </location>
    <ligand>
        <name>substrate</name>
        <note>ligand shared with subunit alpha</note>
    </ligand>
</feature>
<dbReference type="EC" id="6.2.1.5" evidence="7"/>
<comment type="pathway">
    <text evidence="7">Carbohydrate metabolism; tricarboxylic acid cycle; succinate from succinyl-CoA (ligase route): step 1/1.</text>
</comment>
<proteinExistence type="inferred from homology"/>
<dbReference type="HAMAP" id="MF_00558">
    <property type="entry name" value="Succ_CoA_beta"/>
    <property type="match status" value="1"/>
</dbReference>
<keyword evidence="7 8" id="KW-0067">ATP-binding</keyword>
<comment type="subunit">
    <text evidence="7">Heterotetramer of two alpha and two beta subunits.</text>
</comment>
<dbReference type="GO" id="GO:0004775">
    <property type="term" value="F:succinate-CoA ligase (ADP-forming) activity"/>
    <property type="evidence" value="ECO:0007669"/>
    <property type="project" value="UniProtKB-UniRule"/>
</dbReference>
<dbReference type="Gene3D" id="3.40.50.261">
    <property type="entry name" value="Succinyl-CoA synthetase domains"/>
    <property type="match status" value="1"/>
</dbReference>
<evidence type="ECO:0000313" key="10">
    <source>
        <dbReference type="EMBL" id="TCP67233.1"/>
    </source>
</evidence>
<gene>
    <name evidence="7" type="primary">sucC</name>
    <name evidence="10" type="ORF">EDD73_105128</name>
</gene>
<dbReference type="PANTHER" id="PTHR11815:SF10">
    <property type="entry name" value="SUCCINATE--COA LIGASE [GDP-FORMING] SUBUNIT BETA, MITOCHONDRIAL"/>
    <property type="match status" value="1"/>
</dbReference>
<dbReference type="PANTHER" id="PTHR11815">
    <property type="entry name" value="SUCCINYL-COA SYNTHETASE BETA CHAIN"/>
    <property type="match status" value="1"/>
</dbReference>
<dbReference type="Proteomes" id="UP000294813">
    <property type="component" value="Unassembled WGS sequence"/>
</dbReference>
<dbReference type="InterPro" id="IPR016102">
    <property type="entry name" value="Succinyl-CoA_synth-like"/>
</dbReference>
<dbReference type="NCBIfam" id="NF001913">
    <property type="entry name" value="PRK00696.1"/>
    <property type="match status" value="1"/>
</dbReference>
<comment type="catalytic activity">
    <reaction evidence="7">
        <text>GTP + succinate + CoA = succinyl-CoA + GDP + phosphate</text>
        <dbReference type="Rhea" id="RHEA:22120"/>
        <dbReference type="ChEBI" id="CHEBI:30031"/>
        <dbReference type="ChEBI" id="CHEBI:37565"/>
        <dbReference type="ChEBI" id="CHEBI:43474"/>
        <dbReference type="ChEBI" id="CHEBI:57287"/>
        <dbReference type="ChEBI" id="CHEBI:57292"/>
        <dbReference type="ChEBI" id="CHEBI:58189"/>
    </reaction>
</comment>
<dbReference type="GO" id="GO:0006099">
    <property type="term" value="P:tricarboxylic acid cycle"/>
    <property type="evidence" value="ECO:0007669"/>
    <property type="project" value="UniProtKB-UniRule"/>
</dbReference>
<protein>
    <recommendedName>
        <fullName evidence="7">Succinate--CoA ligase [ADP-forming] subunit beta</fullName>
        <ecNumber evidence="7">6.2.1.5</ecNumber>
    </recommendedName>
    <alternativeName>
        <fullName evidence="7">Succinyl-CoA synthetase subunit beta</fullName>
        <shortName evidence="7">SCS-beta</shortName>
    </alternativeName>
</protein>
<dbReference type="InterPro" id="IPR005809">
    <property type="entry name" value="Succ_CoA_ligase-like_bsu"/>
</dbReference>
<keyword evidence="5 7" id="KW-0547">Nucleotide-binding</keyword>
<comment type="function">
    <text evidence="7">Succinyl-CoA synthetase functions in the citric acid cycle (TCA), coupling the hydrolysis of succinyl-CoA to the synthesis of either ATP or GTP and thus represents the only step of substrate-level phosphorylation in the TCA. The beta subunit provides nucleotide specificity of the enzyme and binds the substrate succinate, while the binding sites for coenzyme A and phosphate are found in the alpha subunit.</text>
</comment>
<dbReference type="SUPFAM" id="SSF56059">
    <property type="entry name" value="Glutathione synthetase ATP-binding domain-like"/>
    <property type="match status" value="1"/>
</dbReference>
<dbReference type="InterPro" id="IPR013650">
    <property type="entry name" value="ATP-grasp_succ-CoA_synth-type"/>
</dbReference>
<feature type="domain" description="ATP-grasp" evidence="9">
    <location>
        <begin position="41"/>
        <end position="249"/>
    </location>
</feature>
<dbReference type="Pfam" id="PF00549">
    <property type="entry name" value="Ligase_CoA"/>
    <property type="match status" value="1"/>
</dbReference>
<comment type="similarity">
    <text evidence="1 7">Belongs to the succinate/malate CoA ligase beta subunit family.</text>
</comment>
<evidence type="ECO:0000256" key="5">
    <source>
        <dbReference type="ARBA" id="ARBA00022741"/>
    </source>
</evidence>
<accession>A0A4R2RUZ0</accession>
<reference evidence="10 11" key="1">
    <citation type="submission" date="2019-03" db="EMBL/GenBank/DDBJ databases">
        <title>Genomic Encyclopedia of Type Strains, Phase IV (KMG-IV): sequencing the most valuable type-strain genomes for metagenomic binning, comparative biology and taxonomic classification.</title>
        <authorList>
            <person name="Goeker M."/>
        </authorList>
    </citation>
    <scope>NUCLEOTIDE SEQUENCE [LARGE SCALE GENOMIC DNA]</scope>
    <source>
        <strain evidence="10 11">DSM 11170</strain>
    </source>
</reference>
<evidence type="ECO:0000256" key="4">
    <source>
        <dbReference type="ARBA" id="ARBA00022723"/>
    </source>
</evidence>
<feature type="binding site" evidence="7">
    <location>
        <position position="77"/>
    </location>
    <ligand>
        <name>ATP</name>
        <dbReference type="ChEBI" id="CHEBI:30616"/>
    </ligand>
</feature>
<feature type="binding site" evidence="7">
    <location>
        <position position="283"/>
    </location>
    <ligand>
        <name>substrate</name>
        <note>ligand shared with subunit alpha</note>
    </ligand>
</feature>
<comment type="caution">
    <text evidence="7">Lacks conserved residue(s) required for the propagation of feature annotation.</text>
</comment>
<dbReference type="Gene3D" id="3.30.470.20">
    <property type="entry name" value="ATP-grasp fold, B domain"/>
    <property type="match status" value="1"/>
</dbReference>
<dbReference type="InterPro" id="IPR011761">
    <property type="entry name" value="ATP-grasp"/>
</dbReference>